<dbReference type="EMBL" id="CP064056">
    <property type="protein sequence ID" value="QPM76096.1"/>
    <property type="molecule type" value="Genomic_DNA"/>
</dbReference>
<protein>
    <submittedName>
        <fullName evidence="1">YheC/YheD family protein</fullName>
    </submittedName>
</protein>
<dbReference type="KEGG" id="sllo:ISP08_05220"/>
<dbReference type="SUPFAM" id="SSF56059">
    <property type="entry name" value="Glutathione synthetase ATP-binding domain-like"/>
    <property type="match status" value="1"/>
</dbReference>
<dbReference type="Proteomes" id="UP000594455">
    <property type="component" value="Chromosome"/>
</dbReference>
<dbReference type="Gene3D" id="3.30.470.20">
    <property type="entry name" value="ATP-grasp fold, B domain"/>
    <property type="match status" value="1"/>
</dbReference>
<dbReference type="Pfam" id="PF14398">
    <property type="entry name" value="ATPgrasp_YheCD"/>
    <property type="match status" value="1"/>
</dbReference>
<evidence type="ECO:0000313" key="1">
    <source>
        <dbReference type="EMBL" id="QPM76096.1"/>
    </source>
</evidence>
<accession>A0A7T1FAQ9</accession>
<keyword evidence="2" id="KW-1185">Reference proteome</keyword>
<sequence>MNSVGMLRTNKNPLILARSVAYVCQHYQIDFFYFSPEDVDIKNKKINAQFFEKGKWIRKTVDYPCVVDNEPMKSVNKELYASLKEKAILTTNPIGGKSKVFRLLENSHLFEDVLIPYVLVEKPDDVLLFLNKYNKILLKPVFSSQGRNIIVIEQLGDVYRLMNDSIATDYSYEELISIMKSNYLKPTYICQPFIETKTKDGSPFDIRLHVRKNENGKWQKVKIYPRIGLGKNITSNISQGGGISPIVPFLQSNFGEEWRKIKDKLEHLCKSFPNRFESLYNYNLDALGIDLGVDSKGNIGLFEVNTYPGQQFFYAEDAEVRVAYYRYLLQLK</sequence>
<organism evidence="1 2">
    <name type="scientific">Staphylococcus lloydii</name>
    <dbReference type="NCBI Taxonomy" id="2781774"/>
    <lineage>
        <taxon>Bacteria</taxon>
        <taxon>Bacillati</taxon>
        <taxon>Bacillota</taxon>
        <taxon>Bacilli</taxon>
        <taxon>Bacillales</taxon>
        <taxon>Staphylococcaceae</taxon>
        <taxon>Staphylococcus</taxon>
    </lineage>
</organism>
<name>A0A7T1FAQ9_9STAP</name>
<dbReference type="RefSeq" id="WP_195717921.1">
    <property type="nucleotide sequence ID" value="NZ_CP064056.1"/>
</dbReference>
<dbReference type="AlphaFoldDB" id="A0A7T1FAQ9"/>
<dbReference type="InterPro" id="IPR026838">
    <property type="entry name" value="YheC/D"/>
</dbReference>
<gene>
    <name evidence="1" type="ORF">ISP08_05220</name>
</gene>
<proteinExistence type="predicted"/>
<evidence type="ECO:0000313" key="2">
    <source>
        <dbReference type="Proteomes" id="UP000594455"/>
    </source>
</evidence>
<reference evidence="1 2" key="1">
    <citation type="submission" date="2020-10" db="EMBL/GenBank/DDBJ databases">
        <title>Closed genome sequences of Staphylococcus lloydii sp. nov. and Staphylococcus durrellii sp. nov. Isolated from Captive Fruit Bats (Pteropus livingstonii).</title>
        <authorList>
            <person name="Fountain K."/>
        </authorList>
    </citation>
    <scope>NUCLEOTIDE SEQUENCE [LARGE SCALE GENOMIC DNA]</scope>
    <source>
        <strain evidence="1 2">23_2_7_LY</strain>
    </source>
</reference>